<name>A0AAD4YI98_OVIAM</name>
<dbReference type="AlphaFoldDB" id="A0AAD4YI98"/>
<keyword evidence="2" id="KW-1185">Reference proteome</keyword>
<comment type="caution">
    <text evidence="1">The sequence shown here is derived from an EMBL/GenBank/DDBJ whole genome shotgun (WGS) entry which is preliminary data.</text>
</comment>
<dbReference type="EMBL" id="JAKZEL010000001">
    <property type="protein sequence ID" value="KAI4549339.1"/>
    <property type="molecule type" value="Genomic_DNA"/>
</dbReference>
<dbReference type="Proteomes" id="UP001214576">
    <property type="component" value="Unassembled WGS sequence"/>
</dbReference>
<reference evidence="1" key="1">
    <citation type="submission" date="2022-03" db="EMBL/GenBank/DDBJ databases">
        <title>Genomic analyses of argali, domestic sheep and their hybrids provide insights into chromosomal evolution, heterosis and genetic basis of agronomic traits.</title>
        <authorList>
            <person name="Li M."/>
        </authorList>
    </citation>
    <scope>NUCLEOTIDE SEQUENCE</scope>
    <source>
        <strain evidence="1">CAU-MHL-2022a</strain>
        <tissue evidence="1">Skin</tissue>
    </source>
</reference>
<protein>
    <submittedName>
        <fullName evidence="1">Uncharacterized protein</fullName>
    </submittedName>
</protein>
<organism evidence="1 2">
    <name type="scientific">Ovis ammon polii</name>
    <dbReference type="NCBI Taxonomy" id="230172"/>
    <lineage>
        <taxon>Eukaryota</taxon>
        <taxon>Metazoa</taxon>
        <taxon>Chordata</taxon>
        <taxon>Craniata</taxon>
        <taxon>Vertebrata</taxon>
        <taxon>Euteleostomi</taxon>
        <taxon>Mammalia</taxon>
        <taxon>Eutheria</taxon>
        <taxon>Laurasiatheria</taxon>
        <taxon>Artiodactyla</taxon>
        <taxon>Ruminantia</taxon>
        <taxon>Pecora</taxon>
        <taxon>Bovidae</taxon>
        <taxon>Caprinae</taxon>
        <taxon>Ovis</taxon>
    </lineage>
</organism>
<proteinExistence type="predicted"/>
<evidence type="ECO:0000313" key="2">
    <source>
        <dbReference type="Proteomes" id="UP001214576"/>
    </source>
</evidence>
<gene>
    <name evidence="1" type="ORF">MG293_001669</name>
</gene>
<evidence type="ECO:0000313" key="1">
    <source>
        <dbReference type="EMBL" id="KAI4549339.1"/>
    </source>
</evidence>
<sequence>MASSSVPIVCFGNARGNERDLFTRHWKYVGIEGERSFQKCEAKPVYESSASLQVRFSSFYNTINVSVKKENLILSRKETLQLVWFLLLVYGPYLKRGHTAEKRGAVGYPALQARALINTVVLEIPAFVSSFPYELYLGNSVPRRNFLITPFSACVLGPAHGARDALSSFGNFTIGVRFLGDSVNNWCSSVSFRFGMGDSTGDLNKAKTHCCVSFHCGTCSFTVDGHESPEWSWIWTEKKFLYKAL</sequence>
<accession>A0AAD4YI98</accession>